<keyword evidence="12 18" id="KW-0472">Membrane</keyword>
<feature type="transmembrane region" description="Helical" evidence="18">
    <location>
        <begin position="407"/>
        <end position="424"/>
    </location>
</feature>
<dbReference type="RefSeq" id="WP_153683495.1">
    <property type="nucleotide sequence ID" value="NZ_WJIF01000002.1"/>
</dbReference>
<evidence type="ECO:0000256" key="10">
    <source>
        <dbReference type="ARBA" id="ARBA00022989"/>
    </source>
</evidence>
<dbReference type="SMART" id="SM01002">
    <property type="entry name" value="AlaDh_PNT_C"/>
    <property type="match status" value="1"/>
</dbReference>
<evidence type="ECO:0000256" key="3">
    <source>
        <dbReference type="ARBA" id="ARBA00012943"/>
    </source>
</evidence>
<feature type="domain" description="Alanine dehydrogenase/pyridine nucleotide transhydrogenase NAD(H)-binding" evidence="19">
    <location>
        <begin position="146"/>
        <end position="310"/>
    </location>
</feature>
<keyword evidence="8" id="KW-0521">NADP</keyword>
<dbReference type="NCBIfam" id="TIGR00561">
    <property type="entry name" value="pntA"/>
    <property type="match status" value="1"/>
</dbReference>
<dbReference type="InterPro" id="IPR026255">
    <property type="entry name" value="NADP_transhyd_a"/>
</dbReference>
<dbReference type="CDD" id="cd05304">
    <property type="entry name" value="Rubrum_tdh"/>
    <property type="match status" value="1"/>
</dbReference>
<dbReference type="GO" id="GO:0016491">
    <property type="term" value="F:oxidoreductase activity"/>
    <property type="evidence" value="ECO:0007669"/>
    <property type="project" value="UniProtKB-KW"/>
</dbReference>
<comment type="function">
    <text evidence="1">The transhydrogenation between NADH and NADP is coupled to respiration and ATP hydrolysis and functions as a proton pump across the membrane.</text>
</comment>
<evidence type="ECO:0000256" key="9">
    <source>
        <dbReference type="ARBA" id="ARBA00022967"/>
    </source>
</evidence>
<dbReference type="EMBL" id="WJIF01000002">
    <property type="protein sequence ID" value="MRG59011.1"/>
    <property type="molecule type" value="Genomic_DNA"/>
</dbReference>
<evidence type="ECO:0000256" key="12">
    <source>
        <dbReference type="ARBA" id="ARBA00023136"/>
    </source>
</evidence>
<dbReference type="GO" id="GO:0005886">
    <property type="term" value="C:plasma membrane"/>
    <property type="evidence" value="ECO:0007669"/>
    <property type="project" value="UniProtKB-SubCell"/>
</dbReference>
<evidence type="ECO:0000256" key="1">
    <source>
        <dbReference type="ARBA" id="ARBA00003943"/>
    </source>
</evidence>
<comment type="catalytic activity">
    <reaction evidence="13">
        <text>NAD(+) + NADPH + H(+)(in) = NADH + NADP(+) + H(+)(out)</text>
        <dbReference type="Rhea" id="RHEA:47992"/>
        <dbReference type="ChEBI" id="CHEBI:15378"/>
        <dbReference type="ChEBI" id="CHEBI:57540"/>
        <dbReference type="ChEBI" id="CHEBI:57783"/>
        <dbReference type="ChEBI" id="CHEBI:57945"/>
        <dbReference type="ChEBI" id="CHEBI:58349"/>
        <dbReference type="EC" id="7.1.1.1"/>
    </reaction>
</comment>
<dbReference type="SUPFAM" id="SSF51735">
    <property type="entry name" value="NAD(P)-binding Rossmann-fold domains"/>
    <property type="match status" value="1"/>
</dbReference>
<evidence type="ECO:0000256" key="15">
    <source>
        <dbReference type="ARBA" id="ARBA00079788"/>
    </source>
</evidence>
<gene>
    <name evidence="21" type="ORF">GE115_03885</name>
</gene>
<evidence type="ECO:0000256" key="18">
    <source>
        <dbReference type="SAM" id="Phobius"/>
    </source>
</evidence>
<dbReference type="PANTHER" id="PTHR10160">
    <property type="entry name" value="NAD(P) TRANSHYDROGENASE"/>
    <property type="match status" value="1"/>
</dbReference>
<keyword evidence="4" id="KW-1003">Cell membrane</keyword>
<proteinExistence type="predicted"/>
<sequence length="526" mass="53235">MSRIGIVTEPPPETRVAATPATVKQLISLGYDVVVEAGAGAASSFPDDAYAAAGATIGTASDALASAIVLKVNAPTDEEIAALAPGTTIVGLLAPAFKPELLAALAERGVTALAMDAVPRISRAQSMDVLSSMANIAGYRAVVEAAHEFGRFFTGQVTAAGKVPPAKVLVAGAGVAGLAAIGAASSLGAIVRATDPRPEVADQVKSIGGEYLKVEVEVEQSTDGYAKATSEAYDRRAAEIYSEQAADVDIIVTTALIPGRPAPKLITAADVASMKSGSVIVDMAAGMGGNVEGSVAGERIVTPNGVVILGYTDLASRLPTQASQLYGTNVVNLLKLLTPGKDGELVLDFDDVVQRSVTVARGGDVTWPPPPVQVSAAPAASASPAGAGGPDASAPEPKRPMSPVRRVVLIAIGIAALFAVNAVAPPPLPQHFTVLVLAVIVGFYVIGKVAHALHTPLMSVTNAISGIIVVGAMVQITSDVLVVQILAAIAVLLASINIFGGFAVTRRMLAMFSQGTASKGQAADRA</sequence>
<dbReference type="Gene3D" id="3.40.50.720">
    <property type="entry name" value="NAD(P)-binding Rossmann-like Domain"/>
    <property type="match status" value="2"/>
</dbReference>
<name>A0A6I2F453_9MICO</name>
<keyword evidence="9" id="KW-1278">Translocase</keyword>
<reference evidence="21 22" key="1">
    <citation type="submission" date="2019-10" db="EMBL/GenBank/DDBJ databases">
        <authorList>
            <person name="Nie G."/>
            <person name="Ming H."/>
            <person name="Yi B."/>
        </authorList>
    </citation>
    <scope>NUCLEOTIDE SEQUENCE [LARGE SCALE GENOMIC DNA]</scope>
    <source>
        <strain evidence="21 22">CFH 90414</strain>
    </source>
</reference>
<keyword evidence="6 18" id="KW-0812">Transmembrane</keyword>
<dbReference type="Proteomes" id="UP000431080">
    <property type="component" value="Unassembled WGS sequence"/>
</dbReference>
<accession>A0A6I2F453</accession>
<feature type="compositionally biased region" description="Low complexity" evidence="17">
    <location>
        <begin position="373"/>
        <end position="395"/>
    </location>
</feature>
<dbReference type="Pfam" id="PF12769">
    <property type="entry name" value="PNTB_4TM"/>
    <property type="match status" value="1"/>
</dbReference>
<dbReference type="GO" id="GO:0050661">
    <property type="term" value="F:NADP binding"/>
    <property type="evidence" value="ECO:0007669"/>
    <property type="project" value="TreeGrafter"/>
</dbReference>
<dbReference type="Pfam" id="PF01262">
    <property type="entry name" value="AlaDh_PNT_C"/>
    <property type="match status" value="1"/>
</dbReference>
<dbReference type="InterPro" id="IPR007698">
    <property type="entry name" value="AlaDH/PNT_NAD(H)-bd"/>
</dbReference>
<evidence type="ECO:0000313" key="21">
    <source>
        <dbReference type="EMBL" id="MRG59011.1"/>
    </source>
</evidence>
<comment type="subcellular location">
    <subcellularLocation>
        <location evidence="2">Cell inner membrane</location>
        <topology evidence="2">Multi-pass membrane protein</topology>
    </subcellularLocation>
</comment>
<dbReference type="InterPro" id="IPR024605">
    <property type="entry name" value="NADP_transhyd_a_C"/>
</dbReference>
<feature type="transmembrane region" description="Helical" evidence="18">
    <location>
        <begin position="482"/>
        <end position="504"/>
    </location>
</feature>
<dbReference type="NCBIfam" id="NF006942">
    <property type="entry name" value="PRK09424.1"/>
    <property type="match status" value="1"/>
</dbReference>
<keyword evidence="11" id="KW-0520">NAD</keyword>
<keyword evidence="21" id="KW-0560">Oxidoreductase</keyword>
<evidence type="ECO:0000256" key="7">
    <source>
        <dbReference type="ARBA" id="ARBA00022741"/>
    </source>
</evidence>
<dbReference type="InterPro" id="IPR036291">
    <property type="entry name" value="NAD(P)-bd_dom_sf"/>
</dbReference>
<feature type="region of interest" description="Disordered" evidence="17">
    <location>
        <begin position="364"/>
        <end position="400"/>
    </location>
</feature>
<protein>
    <recommendedName>
        <fullName evidence="14">NAD(P) transhydrogenase subunit alpha</fullName>
        <ecNumber evidence="3">7.1.1.1</ecNumber>
    </recommendedName>
    <alternativeName>
        <fullName evidence="16">Nicotinamide nucleotide transhydrogenase subunit alpha</fullName>
    </alternativeName>
    <alternativeName>
        <fullName evidence="15">Pyridine nucleotide transhydrogenase subunit alpha</fullName>
    </alternativeName>
</protein>
<evidence type="ECO:0000256" key="6">
    <source>
        <dbReference type="ARBA" id="ARBA00022692"/>
    </source>
</evidence>
<dbReference type="SMART" id="SM01003">
    <property type="entry name" value="AlaDh_PNT_N"/>
    <property type="match status" value="1"/>
</dbReference>
<dbReference type="GO" id="GO:0006740">
    <property type="term" value="P:NADPH regeneration"/>
    <property type="evidence" value="ECO:0007669"/>
    <property type="project" value="TreeGrafter"/>
</dbReference>
<evidence type="ECO:0000256" key="8">
    <source>
        <dbReference type="ARBA" id="ARBA00022857"/>
    </source>
</evidence>
<dbReference type="PANTHER" id="PTHR10160:SF19">
    <property type="entry name" value="PROTON-TRANSLOCATING NAD(P)(+) TRANSHYDROGENASE"/>
    <property type="match status" value="1"/>
</dbReference>
<evidence type="ECO:0000256" key="16">
    <source>
        <dbReference type="ARBA" id="ARBA00083734"/>
    </source>
</evidence>
<evidence type="ECO:0000256" key="11">
    <source>
        <dbReference type="ARBA" id="ARBA00023027"/>
    </source>
</evidence>
<feature type="domain" description="Alanine dehydrogenase/pyridine nucleotide transhydrogenase N-terminal" evidence="20">
    <location>
        <begin position="5"/>
        <end position="137"/>
    </location>
</feature>
<feature type="transmembrane region" description="Helical" evidence="18">
    <location>
        <begin position="457"/>
        <end position="476"/>
    </location>
</feature>
<dbReference type="AlphaFoldDB" id="A0A6I2F453"/>
<dbReference type="InterPro" id="IPR007886">
    <property type="entry name" value="AlaDH/PNT_N"/>
</dbReference>
<dbReference type="EC" id="7.1.1.1" evidence="3"/>
<organism evidence="21 22">
    <name type="scientific">Agromyces agglutinans</name>
    <dbReference type="NCBI Taxonomy" id="2662258"/>
    <lineage>
        <taxon>Bacteria</taxon>
        <taxon>Bacillati</taxon>
        <taxon>Actinomycetota</taxon>
        <taxon>Actinomycetes</taxon>
        <taxon>Micrococcales</taxon>
        <taxon>Microbacteriaceae</taxon>
        <taxon>Agromyces</taxon>
    </lineage>
</organism>
<comment type="caution">
    <text evidence="21">The sequence shown here is derived from an EMBL/GenBank/DDBJ whole genome shotgun (WGS) entry which is preliminary data.</text>
</comment>
<dbReference type="Pfam" id="PF05222">
    <property type="entry name" value="AlaDh_PNT_N"/>
    <property type="match status" value="1"/>
</dbReference>
<dbReference type="SUPFAM" id="SSF52283">
    <property type="entry name" value="Formate/glycerate dehydrogenase catalytic domain-like"/>
    <property type="match status" value="1"/>
</dbReference>
<evidence type="ECO:0000256" key="13">
    <source>
        <dbReference type="ARBA" id="ARBA00048202"/>
    </source>
</evidence>
<evidence type="ECO:0000256" key="5">
    <source>
        <dbReference type="ARBA" id="ARBA00022519"/>
    </source>
</evidence>
<dbReference type="FunFam" id="3.40.50.720:FF:000028">
    <property type="entry name" value="NAD(P) transhydrogenase subunit alpha"/>
    <property type="match status" value="1"/>
</dbReference>
<evidence type="ECO:0000313" key="22">
    <source>
        <dbReference type="Proteomes" id="UP000431080"/>
    </source>
</evidence>
<evidence type="ECO:0000259" key="20">
    <source>
        <dbReference type="SMART" id="SM01003"/>
    </source>
</evidence>
<evidence type="ECO:0000256" key="14">
    <source>
        <dbReference type="ARBA" id="ARBA00071831"/>
    </source>
</evidence>
<keyword evidence="5" id="KW-0997">Cell inner membrane</keyword>
<evidence type="ECO:0000256" key="4">
    <source>
        <dbReference type="ARBA" id="ARBA00022475"/>
    </source>
</evidence>
<dbReference type="PIRSF" id="PIRSF000203">
    <property type="entry name" value="NADP_transhydrogenase_alpha"/>
    <property type="match status" value="1"/>
</dbReference>
<keyword evidence="7" id="KW-0547">Nucleotide-binding</keyword>
<evidence type="ECO:0000256" key="17">
    <source>
        <dbReference type="SAM" id="MobiDB-lite"/>
    </source>
</evidence>
<dbReference type="GO" id="GO:0008750">
    <property type="term" value="F:proton-translocating NAD(P)+ transhydrogenase activity"/>
    <property type="evidence" value="ECO:0007669"/>
    <property type="project" value="UniProtKB-EC"/>
</dbReference>
<keyword evidence="10 18" id="KW-1133">Transmembrane helix</keyword>
<keyword evidence="22" id="KW-1185">Reference proteome</keyword>
<evidence type="ECO:0000256" key="2">
    <source>
        <dbReference type="ARBA" id="ARBA00004429"/>
    </source>
</evidence>
<feature type="transmembrane region" description="Helical" evidence="18">
    <location>
        <begin position="430"/>
        <end position="450"/>
    </location>
</feature>
<evidence type="ECO:0000259" key="19">
    <source>
        <dbReference type="SMART" id="SM01002"/>
    </source>
</evidence>